<name>A0ABT3PM41_9BACT</name>
<reference evidence="1 2" key="1">
    <citation type="submission" date="2021-03" db="EMBL/GenBank/DDBJ databases">
        <title>Aliifodinibius sp. nov., a new bacterium isolated from saline soil.</title>
        <authorList>
            <person name="Galisteo C."/>
            <person name="De La Haba R."/>
            <person name="Sanchez-Porro C."/>
            <person name="Ventosa A."/>
        </authorList>
    </citation>
    <scope>NUCLEOTIDE SEQUENCE [LARGE SCALE GENOMIC DNA]</scope>
    <source>
        <strain evidence="1 2">1BSP15-2V2</strain>
    </source>
</reference>
<gene>
    <name evidence="1" type="ORF">J6I44_08930</name>
</gene>
<dbReference type="EMBL" id="JAGGJA010000005">
    <property type="protein sequence ID" value="MCW9706979.1"/>
    <property type="molecule type" value="Genomic_DNA"/>
</dbReference>
<dbReference type="PROSITE" id="PS51257">
    <property type="entry name" value="PROKAR_LIPOPROTEIN"/>
    <property type="match status" value="1"/>
</dbReference>
<organism evidence="1 2">
    <name type="scientific">Fodinibius salsisoli</name>
    <dbReference type="NCBI Taxonomy" id="2820877"/>
    <lineage>
        <taxon>Bacteria</taxon>
        <taxon>Pseudomonadati</taxon>
        <taxon>Balneolota</taxon>
        <taxon>Balneolia</taxon>
        <taxon>Balneolales</taxon>
        <taxon>Balneolaceae</taxon>
        <taxon>Fodinibius</taxon>
    </lineage>
</organism>
<accession>A0ABT3PM41</accession>
<comment type="caution">
    <text evidence="1">The sequence shown here is derived from an EMBL/GenBank/DDBJ whole genome shotgun (WGS) entry which is preliminary data.</text>
</comment>
<dbReference type="Proteomes" id="UP001207918">
    <property type="component" value="Unassembled WGS sequence"/>
</dbReference>
<sequence length="258" mass="29729">MGLLNGKEHLIIVFLIFLSCTRGNSDKPDGSYQEMVLEKVINEPSIQSSPKVRDTLYLLENDNIQWAPGTTLNVAQQTIKVVPQLSDRQKVLEFNKFNTTDSTISIDLSLFSRTNIYLAKYEILDDSIKEQHQEMMFIKQGPPTDKMMQSILNNSLLSKYLHPALESRSPLYLLNNQYVHEDLKISYAGHELIIVDDTSGTNGHYLETTYLVPFNRKADFAIYYKIEDISVKGTLKEFYDKWKVVDSSIIPGRYNWPY</sequence>
<keyword evidence="2" id="KW-1185">Reference proteome</keyword>
<evidence type="ECO:0008006" key="3">
    <source>
        <dbReference type="Google" id="ProtNLM"/>
    </source>
</evidence>
<protein>
    <recommendedName>
        <fullName evidence="3">Lipoprotein</fullName>
    </recommendedName>
</protein>
<evidence type="ECO:0000313" key="2">
    <source>
        <dbReference type="Proteomes" id="UP001207918"/>
    </source>
</evidence>
<evidence type="ECO:0000313" key="1">
    <source>
        <dbReference type="EMBL" id="MCW9706979.1"/>
    </source>
</evidence>
<dbReference type="RefSeq" id="WP_265765733.1">
    <property type="nucleotide sequence ID" value="NZ_JAGGJA010000005.1"/>
</dbReference>
<proteinExistence type="predicted"/>